<evidence type="ECO:0000313" key="3">
    <source>
        <dbReference type="Proteomes" id="UP001139150"/>
    </source>
</evidence>
<protein>
    <submittedName>
        <fullName evidence="2">Chromate resistance protein</fullName>
    </submittedName>
</protein>
<gene>
    <name evidence="2" type="ORF">MF646_00095</name>
</gene>
<dbReference type="RefSeq" id="WP_250094451.1">
    <property type="nucleotide sequence ID" value="NZ_JAKRYL010000001.1"/>
</dbReference>
<dbReference type="Proteomes" id="UP001139150">
    <property type="component" value="Unassembled WGS sequence"/>
</dbReference>
<reference evidence="2" key="1">
    <citation type="submission" date="2022-02" db="EMBL/GenBank/DDBJ databases">
        <title>Halalkalibacter sp. nov. isolated from Lonar Lake, India.</title>
        <authorList>
            <person name="Joshi A."/>
            <person name="Thite S."/>
            <person name="Lodha T."/>
        </authorList>
    </citation>
    <scope>NUCLEOTIDE SEQUENCE</scope>
    <source>
        <strain evidence="2">MEB205</strain>
    </source>
</reference>
<comment type="caution">
    <text evidence="2">The sequence shown here is derived from an EMBL/GenBank/DDBJ whole genome shotgun (WGS) entry which is preliminary data.</text>
</comment>
<organism evidence="2 3">
    <name type="scientific">Halalkalibacter alkaliphilus</name>
    <dbReference type="NCBI Taxonomy" id="2917993"/>
    <lineage>
        <taxon>Bacteria</taxon>
        <taxon>Bacillati</taxon>
        <taxon>Bacillota</taxon>
        <taxon>Bacilli</taxon>
        <taxon>Bacillales</taxon>
        <taxon>Bacillaceae</taxon>
        <taxon>Halalkalibacter</taxon>
    </lineage>
</organism>
<proteinExistence type="predicted"/>
<name>A0A9X1ZU27_9BACI</name>
<accession>A0A9X1ZU27</accession>
<keyword evidence="3" id="KW-1185">Reference proteome</keyword>
<dbReference type="AlphaFoldDB" id="A0A9X1ZU27"/>
<dbReference type="EMBL" id="JAKRYL010000001">
    <property type="protein sequence ID" value="MCL7745509.1"/>
    <property type="molecule type" value="Genomic_DNA"/>
</dbReference>
<evidence type="ECO:0000313" key="2">
    <source>
        <dbReference type="EMBL" id="MCL7745509.1"/>
    </source>
</evidence>
<evidence type="ECO:0000259" key="1">
    <source>
        <dbReference type="Pfam" id="PF09828"/>
    </source>
</evidence>
<sequence length="140" mass="16213">MKWVTWENIGVDRMACCWLIKKYIDQEAEFIFIPEGEQEIPVDTRGFDIPGAEFSHRNGRCSFYSFLEDYNIQDTTLKKIAQIVDEADTVQEIFLEPVAPGLDFICDGISLNSKDDYEALEKGFIIYDALYAMIKRNNHL</sequence>
<dbReference type="InterPro" id="IPR018634">
    <property type="entry name" value="ChrB_C"/>
</dbReference>
<dbReference type="Pfam" id="PF09828">
    <property type="entry name" value="ChrB_C"/>
    <property type="match status" value="1"/>
</dbReference>
<feature type="domain" description="ChrB C-terminal" evidence="1">
    <location>
        <begin position="3"/>
        <end position="133"/>
    </location>
</feature>